<dbReference type="GO" id="GO:0015035">
    <property type="term" value="F:protein-disulfide reductase activity"/>
    <property type="evidence" value="ECO:0007669"/>
    <property type="project" value="TreeGrafter"/>
</dbReference>
<dbReference type="Gene3D" id="6.10.140.970">
    <property type="match status" value="1"/>
</dbReference>
<protein>
    <submittedName>
        <fullName evidence="3">Thioredoxin domain-containing protein</fullName>
    </submittedName>
</protein>
<dbReference type="Pfam" id="PF00085">
    <property type="entry name" value="Thioredoxin"/>
    <property type="match status" value="1"/>
</dbReference>
<reference evidence="3" key="1">
    <citation type="submission" date="2023-05" db="EMBL/GenBank/DDBJ databases">
        <title>Anaerotaeda fermentans gen. nov., sp. nov., a novel anaerobic planctomycete of the new family within the order Sedimentisphaerales isolated from Taman Peninsula, Russia.</title>
        <authorList>
            <person name="Khomyakova M.A."/>
            <person name="Merkel A.Y."/>
            <person name="Slobodkin A.I."/>
        </authorList>
    </citation>
    <scope>NUCLEOTIDE SEQUENCE</scope>
    <source>
        <strain evidence="3">M17dextr</strain>
    </source>
</reference>
<organism evidence="3 4">
    <name type="scientific">Anaerobaca lacustris</name>
    <dbReference type="NCBI Taxonomy" id="3044600"/>
    <lineage>
        <taxon>Bacteria</taxon>
        <taxon>Pseudomonadati</taxon>
        <taxon>Planctomycetota</taxon>
        <taxon>Phycisphaerae</taxon>
        <taxon>Sedimentisphaerales</taxon>
        <taxon>Anaerobacaceae</taxon>
        <taxon>Anaerobaca</taxon>
    </lineage>
</organism>
<dbReference type="EMBL" id="JASCXX010000027">
    <property type="protein sequence ID" value="MDI6451051.1"/>
    <property type="molecule type" value="Genomic_DNA"/>
</dbReference>
<dbReference type="PANTHER" id="PTHR45663">
    <property type="entry name" value="GEO12009P1"/>
    <property type="match status" value="1"/>
</dbReference>
<feature type="signal peptide" evidence="1">
    <location>
        <begin position="1"/>
        <end position="39"/>
    </location>
</feature>
<evidence type="ECO:0000256" key="1">
    <source>
        <dbReference type="SAM" id="SignalP"/>
    </source>
</evidence>
<sequence>MRYVMNRSTRQGRASRRAAATAVLLLLALTVGCSKSEPAGNSTQDDGNHNTTAPVQTRAVELDGNAPTVDEAYPHLASAALVHARLVDLPDGTILQSDGVTIRDSDINAEIVRASEELRDQLSKNAFFLLEQKATRRLLEEEAKAAAILDSKQSLGQSEEELLQTYLRKLVAEVKVGDEEVAAFYKDNRDMVGQATLEQVTPQIRQYLLRDKQQQAVDEHIRTLGRRTSVLVSAGWVERQAQRAKDNSVDKARASGKPTFASFGADTCIPCQKMAPTREAVREKYDGKVNVVYVHVGKEQVLASRYGVQGIPLVLFFDADGREVLRHTGLMSQEQIEGKLAEMGVK</sequence>
<dbReference type="SUPFAM" id="SSF52833">
    <property type="entry name" value="Thioredoxin-like"/>
    <property type="match status" value="1"/>
</dbReference>
<dbReference type="Proteomes" id="UP001431776">
    <property type="component" value="Unassembled WGS sequence"/>
</dbReference>
<dbReference type="PROSITE" id="PS51352">
    <property type="entry name" value="THIOREDOXIN_2"/>
    <property type="match status" value="1"/>
</dbReference>
<evidence type="ECO:0000259" key="2">
    <source>
        <dbReference type="PROSITE" id="PS51352"/>
    </source>
</evidence>
<name>A0AAW6U669_9BACT</name>
<dbReference type="RefSeq" id="WP_349246458.1">
    <property type="nucleotide sequence ID" value="NZ_JASCXX010000027.1"/>
</dbReference>
<dbReference type="Gene3D" id="3.40.30.10">
    <property type="entry name" value="Glutaredoxin"/>
    <property type="match status" value="1"/>
</dbReference>
<dbReference type="AlphaFoldDB" id="A0AAW6U669"/>
<evidence type="ECO:0000313" key="3">
    <source>
        <dbReference type="EMBL" id="MDI6451051.1"/>
    </source>
</evidence>
<comment type="caution">
    <text evidence="3">The sequence shown here is derived from an EMBL/GenBank/DDBJ whole genome shotgun (WGS) entry which is preliminary data.</text>
</comment>
<dbReference type="GO" id="GO:0005829">
    <property type="term" value="C:cytosol"/>
    <property type="evidence" value="ECO:0007669"/>
    <property type="project" value="TreeGrafter"/>
</dbReference>
<proteinExistence type="predicted"/>
<feature type="domain" description="Thioredoxin" evidence="2">
    <location>
        <begin position="228"/>
        <end position="345"/>
    </location>
</feature>
<evidence type="ECO:0000313" key="4">
    <source>
        <dbReference type="Proteomes" id="UP001431776"/>
    </source>
</evidence>
<feature type="chain" id="PRO_5043386642" evidence="1">
    <location>
        <begin position="40"/>
        <end position="346"/>
    </location>
</feature>
<dbReference type="PANTHER" id="PTHR45663:SF11">
    <property type="entry name" value="GEO12009P1"/>
    <property type="match status" value="1"/>
</dbReference>
<dbReference type="PROSITE" id="PS51257">
    <property type="entry name" value="PROKAR_LIPOPROTEIN"/>
    <property type="match status" value="1"/>
</dbReference>
<accession>A0AAW6U669</accession>
<dbReference type="GO" id="GO:0045454">
    <property type="term" value="P:cell redox homeostasis"/>
    <property type="evidence" value="ECO:0007669"/>
    <property type="project" value="TreeGrafter"/>
</dbReference>
<keyword evidence="1" id="KW-0732">Signal</keyword>
<gene>
    <name evidence="3" type="ORF">QJ522_18465</name>
</gene>
<dbReference type="InterPro" id="IPR013766">
    <property type="entry name" value="Thioredoxin_domain"/>
</dbReference>
<dbReference type="InterPro" id="IPR036249">
    <property type="entry name" value="Thioredoxin-like_sf"/>
</dbReference>
<keyword evidence="4" id="KW-1185">Reference proteome</keyword>